<dbReference type="GO" id="GO:0008168">
    <property type="term" value="F:methyltransferase activity"/>
    <property type="evidence" value="ECO:0007669"/>
    <property type="project" value="UniProtKB-KW"/>
</dbReference>
<keyword evidence="2 5" id="KW-0489">Methyltransferase</keyword>
<comment type="caution">
    <text evidence="5">The sequence shown here is derived from an EMBL/GenBank/DDBJ whole genome shotgun (WGS) entry which is preliminary data.</text>
</comment>
<dbReference type="Gene3D" id="3.40.50.150">
    <property type="entry name" value="Vaccinia Virus protein VP39"/>
    <property type="match status" value="1"/>
</dbReference>
<dbReference type="SUPFAM" id="SSF53335">
    <property type="entry name" value="S-adenosyl-L-methionine-dependent methyltransferases"/>
    <property type="match status" value="1"/>
</dbReference>
<organism evidence="5 6">
    <name type="scientific">Nocardioides zeicaulis</name>
    <dbReference type="NCBI Taxonomy" id="1776857"/>
    <lineage>
        <taxon>Bacteria</taxon>
        <taxon>Bacillati</taxon>
        <taxon>Actinomycetota</taxon>
        <taxon>Actinomycetes</taxon>
        <taxon>Propionibacteriales</taxon>
        <taxon>Nocardioidaceae</taxon>
        <taxon>Nocardioides</taxon>
    </lineage>
</organism>
<sequence length="264" mass="28268">MTRAYEASSVGDVGFDVAGEAYDRFMGRYSRPLALRFADFLEVEAGQHALDVGCGPGALTEPLVARLGATHVAAIDPSQPFVEACRERFPGVDVRLGAAESLPFADGVHDVAAACLVVHFMTDPVGGLSEMKRVTRRDGWVGATVWDLGNNRAPMRPIWEAMAEVAPDHPGERDFPVGSRAGLVAVLEGAGLRHVECEEMVVTVAHPTFEEWWEPFLHGVGPVGEALAALGDGGRDRLEAALRRRLGPGPFELDAVSYAARGRA</sequence>
<dbReference type="RefSeq" id="WP_378519773.1">
    <property type="nucleotide sequence ID" value="NZ_CBCSDI010000046.1"/>
</dbReference>
<name>A0ABV6E4S8_9ACTN</name>
<gene>
    <name evidence="5" type="ORF">ACFFJG_15955</name>
</gene>
<evidence type="ECO:0000256" key="1">
    <source>
        <dbReference type="ARBA" id="ARBA00008361"/>
    </source>
</evidence>
<comment type="similarity">
    <text evidence="1">Belongs to the methyltransferase superfamily.</text>
</comment>
<dbReference type="EC" id="2.1.1.-" evidence="5"/>
<dbReference type="GO" id="GO:0032259">
    <property type="term" value="P:methylation"/>
    <property type="evidence" value="ECO:0007669"/>
    <property type="project" value="UniProtKB-KW"/>
</dbReference>
<feature type="domain" description="Methyltransferase type 11" evidence="4">
    <location>
        <begin position="50"/>
        <end position="141"/>
    </location>
</feature>
<dbReference type="CDD" id="cd02440">
    <property type="entry name" value="AdoMet_MTases"/>
    <property type="match status" value="1"/>
</dbReference>
<keyword evidence="6" id="KW-1185">Reference proteome</keyword>
<protein>
    <submittedName>
        <fullName evidence="5">Class I SAM-dependent methyltransferase</fullName>
        <ecNumber evidence="5">2.1.1.-</ecNumber>
    </submittedName>
</protein>
<reference evidence="5 6" key="1">
    <citation type="submission" date="2024-09" db="EMBL/GenBank/DDBJ databases">
        <authorList>
            <person name="Sun Q."/>
            <person name="Mori K."/>
        </authorList>
    </citation>
    <scope>NUCLEOTIDE SEQUENCE [LARGE SCALE GENOMIC DNA]</scope>
    <source>
        <strain evidence="5 6">CCM 8654</strain>
    </source>
</reference>
<dbReference type="EMBL" id="JBHLXH010000002">
    <property type="protein sequence ID" value="MFC0223981.1"/>
    <property type="molecule type" value="Genomic_DNA"/>
</dbReference>
<evidence type="ECO:0000256" key="3">
    <source>
        <dbReference type="ARBA" id="ARBA00022679"/>
    </source>
</evidence>
<evidence type="ECO:0000313" key="5">
    <source>
        <dbReference type="EMBL" id="MFC0223981.1"/>
    </source>
</evidence>
<dbReference type="InterPro" id="IPR029063">
    <property type="entry name" value="SAM-dependent_MTases_sf"/>
</dbReference>
<evidence type="ECO:0000313" key="6">
    <source>
        <dbReference type="Proteomes" id="UP001589698"/>
    </source>
</evidence>
<dbReference type="InterPro" id="IPR051052">
    <property type="entry name" value="Diverse_substrate_MTase"/>
</dbReference>
<dbReference type="Pfam" id="PF08241">
    <property type="entry name" value="Methyltransf_11"/>
    <property type="match status" value="1"/>
</dbReference>
<accession>A0ABV6E4S8</accession>
<dbReference type="Proteomes" id="UP001589698">
    <property type="component" value="Unassembled WGS sequence"/>
</dbReference>
<dbReference type="PANTHER" id="PTHR44942">
    <property type="entry name" value="METHYLTRANSF_11 DOMAIN-CONTAINING PROTEIN"/>
    <property type="match status" value="1"/>
</dbReference>
<keyword evidence="3 5" id="KW-0808">Transferase</keyword>
<dbReference type="InterPro" id="IPR013216">
    <property type="entry name" value="Methyltransf_11"/>
</dbReference>
<dbReference type="PANTHER" id="PTHR44942:SF4">
    <property type="entry name" value="METHYLTRANSFERASE TYPE 11 DOMAIN-CONTAINING PROTEIN"/>
    <property type="match status" value="1"/>
</dbReference>
<proteinExistence type="inferred from homology"/>
<evidence type="ECO:0000259" key="4">
    <source>
        <dbReference type="Pfam" id="PF08241"/>
    </source>
</evidence>
<evidence type="ECO:0000256" key="2">
    <source>
        <dbReference type="ARBA" id="ARBA00022603"/>
    </source>
</evidence>